<name>A0A318KVY8_9FIRM</name>
<proteinExistence type="predicted"/>
<protein>
    <submittedName>
        <fullName evidence="2">Uncharacterized protein</fullName>
    </submittedName>
</protein>
<evidence type="ECO:0000313" key="2">
    <source>
        <dbReference type="EMBL" id="PXX81739.1"/>
    </source>
</evidence>
<dbReference type="AlphaFoldDB" id="A0A318KVY8"/>
<accession>A0A318KVY8</accession>
<feature type="transmembrane region" description="Helical" evidence="1">
    <location>
        <begin position="12"/>
        <end position="28"/>
    </location>
</feature>
<dbReference type="STRING" id="1034346.GCA_000313565_00350"/>
<sequence length="98" mass="11348">MDKQRLIKVGGYLVYCIIVICIGKYESMQGYDWWPFWTAGIVLLALLCMSAGGLLSKSNYVNDSMRYRQYQKYNAHQGGIGEVIFYILLMLPLIYNMM</sequence>
<evidence type="ECO:0000313" key="3">
    <source>
        <dbReference type="Proteomes" id="UP000247612"/>
    </source>
</evidence>
<gene>
    <name evidence="2" type="ORF">DES51_101355</name>
</gene>
<keyword evidence="1" id="KW-1133">Transmembrane helix</keyword>
<keyword evidence="1" id="KW-0812">Transmembrane</keyword>
<feature type="transmembrane region" description="Helical" evidence="1">
    <location>
        <begin position="75"/>
        <end position="95"/>
    </location>
</feature>
<reference evidence="2 3" key="1">
    <citation type="submission" date="2018-05" db="EMBL/GenBank/DDBJ databases">
        <title>Genomic Encyclopedia of Type Strains, Phase IV (KMG-IV): sequencing the most valuable type-strain genomes for metagenomic binning, comparative biology and taxonomic classification.</title>
        <authorList>
            <person name="Goeker M."/>
        </authorList>
    </citation>
    <scope>NUCLEOTIDE SEQUENCE [LARGE SCALE GENOMIC DNA]</scope>
    <source>
        <strain evidence="2 3">JC118</strain>
    </source>
</reference>
<organism evidence="2 3">
    <name type="scientific">Dielma fastidiosa</name>
    <dbReference type="NCBI Taxonomy" id="1034346"/>
    <lineage>
        <taxon>Bacteria</taxon>
        <taxon>Bacillati</taxon>
        <taxon>Bacillota</taxon>
        <taxon>Erysipelotrichia</taxon>
        <taxon>Erysipelotrichales</taxon>
        <taxon>Erysipelotrichaceae</taxon>
        <taxon>Dielma</taxon>
    </lineage>
</organism>
<evidence type="ECO:0000256" key="1">
    <source>
        <dbReference type="SAM" id="Phobius"/>
    </source>
</evidence>
<keyword evidence="3" id="KW-1185">Reference proteome</keyword>
<dbReference type="EMBL" id="QJKH01000001">
    <property type="protein sequence ID" value="PXX81739.1"/>
    <property type="molecule type" value="Genomic_DNA"/>
</dbReference>
<dbReference type="GeneID" id="94440022"/>
<keyword evidence="1" id="KW-0472">Membrane</keyword>
<dbReference type="RefSeq" id="WP_022936655.1">
    <property type="nucleotide sequence ID" value="NZ_CABKRQ010000001.1"/>
</dbReference>
<comment type="caution">
    <text evidence="2">The sequence shown here is derived from an EMBL/GenBank/DDBJ whole genome shotgun (WGS) entry which is preliminary data.</text>
</comment>
<dbReference type="Proteomes" id="UP000247612">
    <property type="component" value="Unassembled WGS sequence"/>
</dbReference>
<feature type="transmembrane region" description="Helical" evidence="1">
    <location>
        <begin position="34"/>
        <end position="55"/>
    </location>
</feature>
<dbReference type="OrthoDB" id="9894212at2"/>